<dbReference type="PANTHER" id="PTHR40050:SF1">
    <property type="entry name" value="INNER SPORE COAT PROTEIN H"/>
    <property type="match status" value="1"/>
</dbReference>
<dbReference type="AlphaFoldDB" id="A0A329MQW2"/>
<keyword evidence="1" id="KW-0167">Capsid protein</keyword>
<dbReference type="EMBL" id="QMFB01000008">
    <property type="protein sequence ID" value="RAV20337.1"/>
    <property type="molecule type" value="Genomic_DNA"/>
</dbReference>
<name>A0A329MQW2_9BACL</name>
<organism evidence="1 2">
    <name type="scientific">Paenibacillus contaminans</name>
    <dbReference type="NCBI Taxonomy" id="450362"/>
    <lineage>
        <taxon>Bacteria</taxon>
        <taxon>Bacillati</taxon>
        <taxon>Bacillota</taxon>
        <taxon>Bacilli</taxon>
        <taxon>Bacillales</taxon>
        <taxon>Paenibacillaceae</taxon>
        <taxon>Paenibacillus</taxon>
    </lineage>
</organism>
<gene>
    <name evidence="1" type="ORF">DQG23_15295</name>
</gene>
<evidence type="ECO:0000313" key="1">
    <source>
        <dbReference type="EMBL" id="RAV20337.1"/>
    </source>
</evidence>
<reference evidence="1 2" key="1">
    <citation type="journal article" date="2009" name="Int. J. Syst. Evol. Microbiol.">
        <title>Paenibacillus contaminans sp. nov., isolated from a contaminated laboratory plate.</title>
        <authorList>
            <person name="Chou J.H."/>
            <person name="Lee J.H."/>
            <person name="Lin M.C."/>
            <person name="Chang P.S."/>
            <person name="Arun A.B."/>
            <person name="Young C.C."/>
            <person name="Chen W.M."/>
        </authorList>
    </citation>
    <scope>NUCLEOTIDE SEQUENCE [LARGE SCALE GENOMIC DNA]</scope>
    <source>
        <strain evidence="1 2">CKOBP-6</strain>
    </source>
</reference>
<sequence length="352" mass="41491">MSLPVRRVVISDSQWKRLQEDVWSDNFVKATLITGSGRREAIRIRYRGNHTRKYNKKSYEIAQGYKTLHLNSEYDDPSMIRNALSFTFLRWIGLSCPAVRHIRLELNGQDLGVYLEIEGVNRRFFNRRGIPFSLLVYAVSDDANFGLNGYDSSRRKSSLFNGYEHIIGTTTERKRLVEFIRNINTLRGQQLVKYLAAQLDVDNYLRWLAGAVFTSNYDGFEQNYALYKHKTKLKYRMLPWDYEGTWGRNCYGRKTASDMVKATGYNELTRILLSIKPFREKYKQILQETLQSAFTASKIMPEVYRMHQAIAPYIREDKMRNWSYSVFEDEPDVIETYIKERRSFLKQALQSM</sequence>
<keyword evidence="2" id="KW-1185">Reference proteome</keyword>
<proteinExistence type="predicted"/>
<accession>A0A329MQW2</accession>
<comment type="caution">
    <text evidence="1">The sequence shown here is derived from an EMBL/GenBank/DDBJ whole genome shotgun (WGS) entry which is preliminary data.</text>
</comment>
<protein>
    <submittedName>
        <fullName evidence="1">Spore coat protein CotH</fullName>
    </submittedName>
</protein>
<evidence type="ECO:0000313" key="2">
    <source>
        <dbReference type="Proteomes" id="UP000250369"/>
    </source>
</evidence>
<dbReference type="InterPro" id="IPR014867">
    <property type="entry name" value="Spore_coat_CotH_CotH2/3/7"/>
</dbReference>
<dbReference type="Pfam" id="PF08757">
    <property type="entry name" value="CotH"/>
    <property type="match status" value="1"/>
</dbReference>
<dbReference type="PANTHER" id="PTHR40050">
    <property type="entry name" value="INNER SPORE COAT PROTEIN H"/>
    <property type="match status" value="1"/>
</dbReference>
<keyword evidence="1" id="KW-0946">Virion</keyword>
<dbReference type="RefSeq" id="WP_113031733.1">
    <property type="nucleotide sequence ID" value="NZ_QMFB01000008.1"/>
</dbReference>
<dbReference type="OrthoDB" id="3235126at2"/>
<dbReference type="Proteomes" id="UP000250369">
    <property type="component" value="Unassembled WGS sequence"/>
</dbReference>